<evidence type="ECO:0000313" key="1">
    <source>
        <dbReference type="EMBL" id="RMZ67838.1"/>
    </source>
</evidence>
<keyword evidence="2" id="KW-1185">Reference proteome</keyword>
<accession>A0A3M7M062</accession>
<reference evidence="1 2" key="1">
    <citation type="journal article" date="2014" name="PLoS ONE">
        <title>De novo Genome Assembly of the Fungal Plant Pathogen Pyrenophora semeniperda.</title>
        <authorList>
            <person name="Soliai M.M."/>
            <person name="Meyer S.E."/>
            <person name="Udall J.A."/>
            <person name="Elzinga D.E."/>
            <person name="Hermansen R.A."/>
            <person name="Bodily P.M."/>
            <person name="Hart A.A."/>
            <person name="Coleman C.E."/>
        </authorList>
    </citation>
    <scope>NUCLEOTIDE SEQUENCE [LARGE SCALE GENOMIC DNA]</scope>
    <source>
        <strain evidence="1 2">CCB06</strain>
        <tissue evidence="1">Mycelium</tissue>
    </source>
</reference>
<dbReference type="EMBL" id="KE747814">
    <property type="protein sequence ID" value="RMZ67838.1"/>
    <property type="molecule type" value="Genomic_DNA"/>
</dbReference>
<dbReference type="Proteomes" id="UP000265663">
    <property type="component" value="Unassembled WGS sequence"/>
</dbReference>
<dbReference type="AlphaFoldDB" id="A0A3M7M062"/>
<gene>
    <name evidence="1" type="ORF">GMOD_00003879</name>
</gene>
<organism evidence="1 2">
    <name type="scientific">Pyrenophora seminiperda CCB06</name>
    <dbReference type="NCBI Taxonomy" id="1302712"/>
    <lineage>
        <taxon>Eukaryota</taxon>
        <taxon>Fungi</taxon>
        <taxon>Dikarya</taxon>
        <taxon>Ascomycota</taxon>
        <taxon>Pezizomycotina</taxon>
        <taxon>Dothideomycetes</taxon>
        <taxon>Pleosporomycetidae</taxon>
        <taxon>Pleosporales</taxon>
        <taxon>Pleosporineae</taxon>
        <taxon>Pleosporaceae</taxon>
        <taxon>Pyrenophora</taxon>
    </lineage>
</organism>
<name>A0A3M7M062_9PLEO</name>
<protein>
    <submittedName>
        <fullName evidence="1">Uncharacterized protein</fullName>
    </submittedName>
</protein>
<evidence type="ECO:0000313" key="2">
    <source>
        <dbReference type="Proteomes" id="UP000265663"/>
    </source>
</evidence>
<proteinExistence type="predicted"/>
<sequence>MRSCTVQPVGTEGAGSDLGLGFRFDATTVLYDHQYAPCFAALRSLINSAFDADAGNVGASIKSTR</sequence>